<keyword evidence="4 6" id="KW-1133">Transmembrane helix</keyword>
<keyword evidence="8" id="KW-1185">Reference proteome</keyword>
<keyword evidence="5 6" id="KW-0472">Membrane</keyword>
<feature type="transmembrane region" description="Helical" evidence="6">
    <location>
        <begin position="39"/>
        <end position="64"/>
    </location>
</feature>
<dbReference type="InterPro" id="IPR001123">
    <property type="entry name" value="LeuE-type"/>
</dbReference>
<dbReference type="EMBL" id="CP077683">
    <property type="protein sequence ID" value="QXE89793.1"/>
    <property type="molecule type" value="Genomic_DNA"/>
</dbReference>
<keyword evidence="2" id="KW-1003">Cell membrane</keyword>
<comment type="subcellular location">
    <subcellularLocation>
        <location evidence="1">Cell membrane</location>
        <topology evidence="1">Multi-pass membrane protein</topology>
    </subcellularLocation>
</comment>
<evidence type="ECO:0000256" key="4">
    <source>
        <dbReference type="ARBA" id="ARBA00022989"/>
    </source>
</evidence>
<evidence type="ECO:0000313" key="7">
    <source>
        <dbReference type="EMBL" id="QXE89793.1"/>
    </source>
</evidence>
<evidence type="ECO:0000256" key="3">
    <source>
        <dbReference type="ARBA" id="ARBA00022692"/>
    </source>
</evidence>
<dbReference type="Pfam" id="PF01810">
    <property type="entry name" value="LysE"/>
    <property type="match status" value="1"/>
</dbReference>
<dbReference type="PANTHER" id="PTHR30086">
    <property type="entry name" value="ARGININE EXPORTER PROTEIN ARGO"/>
    <property type="match status" value="1"/>
</dbReference>
<evidence type="ECO:0000256" key="2">
    <source>
        <dbReference type="ARBA" id="ARBA00022475"/>
    </source>
</evidence>
<reference evidence="7 8" key="1">
    <citation type="submission" date="2021-06" db="EMBL/GenBank/DDBJ databases">
        <title>Gemonas diversity in paddy soil.</title>
        <authorList>
            <person name="Liu G."/>
        </authorList>
    </citation>
    <scope>NUCLEOTIDE SEQUENCE [LARGE SCALE GENOMIC DNA]</scope>
    <source>
        <strain evidence="7 8">RG2</strain>
    </source>
</reference>
<dbReference type="Proteomes" id="UP000683559">
    <property type="component" value="Chromosome"/>
</dbReference>
<feature type="transmembrane region" description="Helical" evidence="6">
    <location>
        <begin position="152"/>
        <end position="172"/>
    </location>
</feature>
<evidence type="ECO:0000256" key="1">
    <source>
        <dbReference type="ARBA" id="ARBA00004651"/>
    </source>
</evidence>
<proteinExistence type="predicted"/>
<keyword evidence="3 6" id="KW-0812">Transmembrane</keyword>
<dbReference type="PANTHER" id="PTHR30086:SF20">
    <property type="entry name" value="ARGININE EXPORTER PROTEIN ARGO-RELATED"/>
    <property type="match status" value="1"/>
</dbReference>
<organism evidence="7 8">
    <name type="scientific">Geomonas subterranea</name>
    <dbReference type="NCBI Taxonomy" id="2847989"/>
    <lineage>
        <taxon>Bacteria</taxon>
        <taxon>Pseudomonadati</taxon>
        <taxon>Thermodesulfobacteriota</taxon>
        <taxon>Desulfuromonadia</taxon>
        <taxon>Geobacterales</taxon>
        <taxon>Geobacteraceae</taxon>
        <taxon>Geomonas</taxon>
    </lineage>
</organism>
<accession>A0ABX8LCP0</accession>
<protein>
    <submittedName>
        <fullName evidence="7">LysE/ArgO family amino acid transporter</fullName>
    </submittedName>
</protein>
<dbReference type="RefSeq" id="WP_217286463.1">
    <property type="nucleotide sequence ID" value="NZ_CP077683.1"/>
</dbReference>
<gene>
    <name evidence="7" type="ORF">KP001_15345</name>
</gene>
<sequence>MPAASTLSPLLTGFGLGASLIVAIGSQNAFVLRQGLKRQYVFAVCSICFLCDSLLISLGAGGFSSVVASSPRLMQATLWGGVTFLFFYGVRAFMSALKPGAIDASGEDEVTGGLAKVVLTTLMLSLVNPHAFLDTVVLLGSLAGRYSGGARLLFALGAMTASCVWFYGIGYGARMLAPLFRRPVAWRVLDILVGCTMWGIAGSLAFAR</sequence>
<name>A0ABX8LCP0_9BACT</name>
<evidence type="ECO:0000313" key="8">
    <source>
        <dbReference type="Proteomes" id="UP000683559"/>
    </source>
</evidence>
<feature type="transmembrane region" description="Helical" evidence="6">
    <location>
        <begin position="76"/>
        <end position="97"/>
    </location>
</feature>
<feature type="transmembrane region" description="Helical" evidence="6">
    <location>
        <begin position="184"/>
        <end position="207"/>
    </location>
</feature>
<evidence type="ECO:0000256" key="6">
    <source>
        <dbReference type="SAM" id="Phobius"/>
    </source>
</evidence>
<evidence type="ECO:0000256" key="5">
    <source>
        <dbReference type="ARBA" id="ARBA00023136"/>
    </source>
</evidence>